<gene>
    <name evidence="1" type="ORF">JTY93_15400</name>
</gene>
<protein>
    <submittedName>
        <fullName evidence="1">Uncharacterized protein</fullName>
    </submittedName>
</protein>
<keyword evidence="2" id="KW-1185">Reference proteome</keyword>
<name>A0ABX7JTN9_9PSED</name>
<dbReference type="RefSeq" id="WP_205518880.1">
    <property type="nucleotide sequence ID" value="NZ_CP070506.1"/>
</dbReference>
<accession>A0ABX7JTN9</accession>
<organism evidence="1 2">
    <name type="scientific">Pseudomonas hygromyciniae</name>
    <dbReference type="NCBI Taxonomy" id="2812000"/>
    <lineage>
        <taxon>Bacteria</taxon>
        <taxon>Pseudomonadati</taxon>
        <taxon>Pseudomonadota</taxon>
        <taxon>Gammaproteobacteria</taxon>
        <taxon>Pseudomonadales</taxon>
        <taxon>Pseudomonadaceae</taxon>
        <taxon>Pseudomonas</taxon>
    </lineage>
</organism>
<proteinExistence type="predicted"/>
<sequence>MLPYQAYLDLIKDKDIPAELTVASSLISSDGLKIRLPYGGPGAEIDLIRLVDYCRRCSMFSMSINARQQALDKFEDKQKGSLEYLLRTQFLQEDSPYKNTMQATSDVIDALEQTGIFRRSKRDFPGYYRPVLALDFIADQGDEFMRGRKLPLFNKINQYFWIN</sequence>
<reference evidence="1 2" key="1">
    <citation type="submission" date="2021-02" db="EMBL/GenBank/DDBJ databases">
        <title>Genomic and phenotypic characterization of Pseudomonas hygromyciniae, a novel bacterial species discovered from a commercially purchased antibiotic vial.</title>
        <authorList>
            <person name="Turner T.L."/>
            <person name="Mitra S.D."/>
            <person name="Kochan T.J."/>
            <person name="Pincus N.B."/>
            <person name="Lebrun-Corbin M."/>
            <person name="Cheung B."/>
            <person name="Gatesy S.W."/>
            <person name="Afzal T."/>
            <person name="Ozer E.A."/>
            <person name="Hauser A.R."/>
        </authorList>
    </citation>
    <scope>NUCLEOTIDE SEQUENCE [LARGE SCALE GENOMIC DNA]</scope>
    <source>
        <strain evidence="1 2">SDM007</strain>
    </source>
</reference>
<dbReference type="EMBL" id="CP070506">
    <property type="protein sequence ID" value="QSB37722.1"/>
    <property type="molecule type" value="Genomic_DNA"/>
</dbReference>
<evidence type="ECO:0000313" key="1">
    <source>
        <dbReference type="EMBL" id="QSB37722.1"/>
    </source>
</evidence>
<dbReference type="Proteomes" id="UP000663249">
    <property type="component" value="Chromosome"/>
</dbReference>
<evidence type="ECO:0000313" key="2">
    <source>
        <dbReference type="Proteomes" id="UP000663249"/>
    </source>
</evidence>